<organism evidence="7 8">
    <name type="scientific">Tahibacter aquaticus</name>
    <dbReference type="NCBI Taxonomy" id="520092"/>
    <lineage>
        <taxon>Bacteria</taxon>
        <taxon>Pseudomonadati</taxon>
        <taxon>Pseudomonadota</taxon>
        <taxon>Gammaproteobacteria</taxon>
        <taxon>Lysobacterales</taxon>
        <taxon>Rhodanobacteraceae</taxon>
        <taxon>Tahibacter</taxon>
    </lineage>
</organism>
<dbReference type="SUPFAM" id="SSF46626">
    <property type="entry name" value="Cytochrome c"/>
    <property type="match status" value="1"/>
</dbReference>
<dbReference type="GO" id="GO:0046872">
    <property type="term" value="F:metal ion binding"/>
    <property type="evidence" value="ECO:0007669"/>
    <property type="project" value="UniProtKB-KW"/>
</dbReference>
<feature type="signal peptide" evidence="5">
    <location>
        <begin position="1"/>
        <end position="21"/>
    </location>
</feature>
<dbReference type="Gene3D" id="1.10.760.10">
    <property type="entry name" value="Cytochrome c-like domain"/>
    <property type="match status" value="1"/>
</dbReference>
<evidence type="ECO:0000256" key="1">
    <source>
        <dbReference type="ARBA" id="ARBA00022617"/>
    </source>
</evidence>
<sequence length="105" mass="10438">MRLLSPVLCALTIAVTVPALAAEPKALYDTTCVACHGPTGKGAIPGVPDLATRFGKSDAELAASILNGFQTPGSPMAMPAKGGNAALTAADATALVGYLRTLGKS</sequence>
<comment type="caution">
    <text evidence="7">The sequence shown here is derived from an EMBL/GenBank/DDBJ whole genome shotgun (WGS) entry which is preliminary data.</text>
</comment>
<dbReference type="EMBL" id="SNZH01000021">
    <property type="protein sequence ID" value="TDR38398.1"/>
    <property type="molecule type" value="Genomic_DNA"/>
</dbReference>
<accession>A0A4R6YM97</accession>
<dbReference type="AlphaFoldDB" id="A0A4R6YM97"/>
<feature type="chain" id="PRO_5020876742" evidence="5">
    <location>
        <begin position="22"/>
        <end position="105"/>
    </location>
</feature>
<dbReference type="GO" id="GO:0020037">
    <property type="term" value="F:heme binding"/>
    <property type="evidence" value="ECO:0007669"/>
    <property type="project" value="InterPro"/>
</dbReference>
<keyword evidence="2 4" id="KW-0479">Metal-binding</keyword>
<evidence type="ECO:0000313" key="7">
    <source>
        <dbReference type="EMBL" id="TDR38398.1"/>
    </source>
</evidence>
<keyword evidence="8" id="KW-1185">Reference proteome</keyword>
<evidence type="ECO:0000256" key="2">
    <source>
        <dbReference type="ARBA" id="ARBA00022723"/>
    </source>
</evidence>
<dbReference type="RefSeq" id="WP_166654336.1">
    <property type="nucleotide sequence ID" value="NZ_SNZH01000021.1"/>
</dbReference>
<keyword evidence="5" id="KW-0732">Signal</keyword>
<dbReference type="GO" id="GO:0009055">
    <property type="term" value="F:electron transfer activity"/>
    <property type="evidence" value="ECO:0007669"/>
    <property type="project" value="InterPro"/>
</dbReference>
<name>A0A4R6YM97_9GAMM</name>
<protein>
    <submittedName>
        <fullName evidence="7">Cytochrome c553</fullName>
    </submittedName>
</protein>
<dbReference type="Proteomes" id="UP000295293">
    <property type="component" value="Unassembled WGS sequence"/>
</dbReference>
<dbReference type="InterPro" id="IPR009056">
    <property type="entry name" value="Cyt_c-like_dom"/>
</dbReference>
<reference evidence="7 8" key="1">
    <citation type="submission" date="2019-03" db="EMBL/GenBank/DDBJ databases">
        <title>Genomic Encyclopedia of Type Strains, Phase IV (KMG-IV): sequencing the most valuable type-strain genomes for metagenomic binning, comparative biology and taxonomic classification.</title>
        <authorList>
            <person name="Goeker M."/>
        </authorList>
    </citation>
    <scope>NUCLEOTIDE SEQUENCE [LARGE SCALE GENOMIC DNA]</scope>
    <source>
        <strain evidence="7 8">DSM 21667</strain>
    </source>
</reference>
<dbReference type="InterPro" id="IPR036909">
    <property type="entry name" value="Cyt_c-like_dom_sf"/>
</dbReference>
<evidence type="ECO:0000259" key="6">
    <source>
        <dbReference type="PROSITE" id="PS51007"/>
    </source>
</evidence>
<evidence type="ECO:0000256" key="4">
    <source>
        <dbReference type="PROSITE-ProRule" id="PRU00433"/>
    </source>
</evidence>
<proteinExistence type="predicted"/>
<evidence type="ECO:0000256" key="3">
    <source>
        <dbReference type="ARBA" id="ARBA00023004"/>
    </source>
</evidence>
<keyword evidence="1 4" id="KW-0349">Heme</keyword>
<feature type="domain" description="Cytochrome c" evidence="6">
    <location>
        <begin position="19"/>
        <end position="103"/>
    </location>
</feature>
<evidence type="ECO:0000313" key="8">
    <source>
        <dbReference type="Proteomes" id="UP000295293"/>
    </source>
</evidence>
<keyword evidence="3 4" id="KW-0408">Iron</keyword>
<evidence type="ECO:0000256" key="5">
    <source>
        <dbReference type="SAM" id="SignalP"/>
    </source>
</evidence>
<gene>
    <name evidence="7" type="ORF">DFR29_12170</name>
</gene>
<dbReference type="PROSITE" id="PS51007">
    <property type="entry name" value="CYTC"/>
    <property type="match status" value="1"/>
</dbReference>
<dbReference type="Pfam" id="PF13442">
    <property type="entry name" value="Cytochrome_CBB3"/>
    <property type="match status" value="1"/>
</dbReference>